<evidence type="ECO:0000313" key="6">
    <source>
        <dbReference type="EMBL" id="KAL2087399.1"/>
    </source>
</evidence>
<feature type="chain" id="PRO_5044757145" description="LRRNT domain-containing protein" evidence="4">
    <location>
        <begin position="28"/>
        <end position="251"/>
    </location>
</feature>
<keyword evidence="7" id="KW-1185">Reference proteome</keyword>
<proteinExistence type="predicted"/>
<reference evidence="6 7" key="1">
    <citation type="submission" date="2024-09" db="EMBL/GenBank/DDBJ databases">
        <title>A chromosome-level genome assembly of Gray's grenadier anchovy, Coilia grayii.</title>
        <authorList>
            <person name="Fu Z."/>
        </authorList>
    </citation>
    <scope>NUCLEOTIDE SEQUENCE [LARGE SCALE GENOMIC DNA]</scope>
    <source>
        <strain evidence="6">G4</strain>
        <tissue evidence="6">Muscle</tissue>
    </source>
</reference>
<dbReference type="InterPro" id="IPR032675">
    <property type="entry name" value="LRR_dom_sf"/>
</dbReference>
<accession>A0ABD1JKS8</accession>
<dbReference type="AlphaFoldDB" id="A0ABD1JKS8"/>
<dbReference type="SMART" id="SM00013">
    <property type="entry name" value="LRRNT"/>
    <property type="match status" value="1"/>
</dbReference>
<sequence length="251" mass="28521">MDRPADRVQLLLLLVQLALMLSRLGEACPRPCSCQQPGEVHCTFRSLMAIPAGLPRQVERMNLGFNSIRRITDSSLAGLRKLELLMIHGNDIHNIPDGAFRDLNSLQMLKLSYNKLHELGREALHGLWSLTRLHLDHNRLEVLHPDTFQGLTGLRLLQLEGNRLQQLHPHTFCTFSLLGHFPLSTLRHLHLADNALHTLPHALLQAAPHLETLTLHGNPWTCDCQLSWFRAWSQRSPGEYSHPQVSTVMTR</sequence>
<dbReference type="PANTHER" id="PTHR24369">
    <property type="entry name" value="ANTIGEN BSP, PUTATIVE-RELATED"/>
    <property type="match status" value="1"/>
</dbReference>
<evidence type="ECO:0000256" key="2">
    <source>
        <dbReference type="ARBA" id="ARBA00022729"/>
    </source>
</evidence>
<dbReference type="InterPro" id="IPR050541">
    <property type="entry name" value="LRR_TM_domain-containing"/>
</dbReference>
<evidence type="ECO:0000256" key="4">
    <source>
        <dbReference type="SAM" id="SignalP"/>
    </source>
</evidence>
<keyword evidence="1" id="KW-0433">Leucine-rich repeat</keyword>
<feature type="signal peptide" evidence="4">
    <location>
        <begin position="1"/>
        <end position="27"/>
    </location>
</feature>
<dbReference type="Gene3D" id="3.80.10.10">
    <property type="entry name" value="Ribonuclease Inhibitor"/>
    <property type="match status" value="2"/>
</dbReference>
<evidence type="ECO:0000256" key="1">
    <source>
        <dbReference type="ARBA" id="ARBA00022614"/>
    </source>
</evidence>
<feature type="domain" description="LRRNT" evidence="5">
    <location>
        <begin position="27"/>
        <end position="60"/>
    </location>
</feature>
<organism evidence="6 7">
    <name type="scientific">Coilia grayii</name>
    <name type="common">Gray's grenadier anchovy</name>
    <dbReference type="NCBI Taxonomy" id="363190"/>
    <lineage>
        <taxon>Eukaryota</taxon>
        <taxon>Metazoa</taxon>
        <taxon>Chordata</taxon>
        <taxon>Craniata</taxon>
        <taxon>Vertebrata</taxon>
        <taxon>Euteleostomi</taxon>
        <taxon>Actinopterygii</taxon>
        <taxon>Neopterygii</taxon>
        <taxon>Teleostei</taxon>
        <taxon>Clupei</taxon>
        <taxon>Clupeiformes</taxon>
        <taxon>Clupeoidei</taxon>
        <taxon>Engraulidae</taxon>
        <taxon>Coilinae</taxon>
        <taxon>Coilia</taxon>
    </lineage>
</organism>
<dbReference type="SMART" id="SM00369">
    <property type="entry name" value="LRR_TYP"/>
    <property type="match status" value="5"/>
</dbReference>
<keyword evidence="2 4" id="KW-0732">Signal</keyword>
<dbReference type="Proteomes" id="UP001591681">
    <property type="component" value="Unassembled WGS sequence"/>
</dbReference>
<name>A0ABD1JKS8_9TELE</name>
<dbReference type="InterPro" id="IPR000372">
    <property type="entry name" value="LRRNT"/>
</dbReference>
<evidence type="ECO:0000256" key="3">
    <source>
        <dbReference type="ARBA" id="ARBA00022737"/>
    </source>
</evidence>
<evidence type="ECO:0000259" key="5">
    <source>
        <dbReference type="SMART" id="SM00013"/>
    </source>
</evidence>
<dbReference type="EMBL" id="JBHFQA010000014">
    <property type="protein sequence ID" value="KAL2087399.1"/>
    <property type="molecule type" value="Genomic_DNA"/>
</dbReference>
<dbReference type="PANTHER" id="PTHR24369:SF163">
    <property type="entry name" value="MATRIX-REMODELING-ASSOCIATED PROTEIN 5"/>
    <property type="match status" value="1"/>
</dbReference>
<gene>
    <name evidence="6" type="ORF">ACEWY4_016227</name>
</gene>
<dbReference type="InterPro" id="IPR003591">
    <property type="entry name" value="Leu-rich_rpt_typical-subtyp"/>
</dbReference>
<protein>
    <recommendedName>
        <fullName evidence="5">LRRNT domain-containing protein</fullName>
    </recommendedName>
</protein>
<comment type="caution">
    <text evidence="6">The sequence shown here is derived from an EMBL/GenBank/DDBJ whole genome shotgun (WGS) entry which is preliminary data.</text>
</comment>
<dbReference type="SUPFAM" id="SSF52058">
    <property type="entry name" value="L domain-like"/>
    <property type="match status" value="1"/>
</dbReference>
<dbReference type="Pfam" id="PF13855">
    <property type="entry name" value="LRR_8"/>
    <property type="match status" value="1"/>
</dbReference>
<evidence type="ECO:0000313" key="7">
    <source>
        <dbReference type="Proteomes" id="UP001591681"/>
    </source>
</evidence>
<keyword evidence="3" id="KW-0677">Repeat</keyword>
<dbReference type="InterPro" id="IPR001611">
    <property type="entry name" value="Leu-rich_rpt"/>
</dbReference>
<dbReference type="FunFam" id="3.80.10.10:FF:000732">
    <property type="entry name" value="GD11101"/>
    <property type="match status" value="1"/>
</dbReference>